<organism evidence="3 4">
    <name type="scientific">Salinigranum rubrum</name>
    <dbReference type="NCBI Taxonomy" id="755307"/>
    <lineage>
        <taxon>Archaea</taxon>
        <taxon>Methanobacteriati</taxon>
        <taxon>Methanobacteriota</taxon>
        <taxon>Stenosarchaea group</taxon>
        <taxon>Halobacteria</taxon>
        <taxon>Halobacteriales</taxon>
        <taxon>Haloferacaceae</taxon>
        <taxon>Salinigranum</taxon>
    </lineage>
</organism>
<reference evidence="3 4" key="1">
    <citation type="submission" date="2018-01" db="EMBL/GenBank/DDBJ databases">
        <title>Complete genome sequence of Salinigranum rubrum GX10T, an extremely halophilic archaeon isolated from a marine solar saltern.</title>
        <authorList>
            <person name="Han S."/>
        </authorList>
    </citation>
    <scope>NUCLEOTIDE SEQUENCE [LARGE SCALE GENOMIC DNA]</scope>
    <source>
        <strain evidence="3 4">GX10</strain>
    </source>
</reference>
<sequence>MRVNRRPVEIGAVGVVLAVCGVVFTQPLLLFGAAGVGGWLIGHQRAFVSAVRATDRSLSVSIHPAEQRTTVGREVPVAVTVELDEPAPLPLRIEPQTPVAATISDYVPATLDAGETSTEFTYTVEFHVAGTHELRPLELTLTDTDGSFSETVERGSPVELVVNASGPTGIHVGQGAEDVANWYGDEDKQLAERGLDPQDIRAYVPGDVMKNIDWNVTARTGDLHVRQYGQESDRHAVVIIDQRPAMNVGPEGETKFAYAREFALALVGSADAAFDSLAIYGVDEEGIVSRTQSAVTGGGATSLHEALLRMTPQSTGERNTATRRYASPVGRQRVAGRLGSGDSSFEERLRPFFRLQHRELVSGEKNPIQLAIQREQAMVDDRLSVLIVTDDSDPRRVWDSVQFGTRVADDVSVFLTPHVLFAPDGLADLEAAYEAYRTFEEFRTELDRMRGVRAFEVAPSDRLRTVVESRRTQSQ</sequence>
<feature type="domain" description="DUF58" evidence="2">
    <location>
        <begin position="199"/>
        <end position="315"/>
    </location>
</feature>
<dbReference type="KEGG" id="srub:C2R22_13545"/>
<feature type="transmembrane region" description="Helical" evidence="1">
    <location>
        <begin position="12"/>
        <end position="41"/>
    </location>
</feature>
<evidence type="ECO:0000313" key="4">
    <source>
        <dbReference type="Proteomes" id="UP000236584"/>
    </source>
</evidence>
<evidence type="ECO:0000313" key="3">
    <source>
        <dbReference type="EMBL" id="AUV82536.1"/>
    </source>
</evidence>
<dbReference type="PANTHER" id="PTHR33608">
    <property type="entry name" value="BLL2464 PROTEIN"/>
    <property type="match status" value="1"/>
</dbReference>
<dbReference type="AlphaFoldDB" id="A0A2I8VKT2"/>
<dbReference type="PANTHER" id="PTHR33608:SF6">
    <property type="entry name" value="BLL2464 PROTEIN"/>
    <property type="match status" value="1"/>
</dbReference>
<accession>A0A2I8VKT2</accession>
<keyword evidence="1" id="KW-1133">Transmembrane helix</keyword>
<name>A0A2I8VKT2_9EURY</name>
<dbReference type="InterPro" id="IPR002881">
    <property type="entry name" value="DUF58"/>
</dbReference>
<keyword evidence="1" id="KW-0812">Transmembrane</keyword>
<dbReference type="EMBL" id="CP026309">
    <property type="protein sequence ID" value="AUV82536.1"/>
    <property type="molecule type" value="Genomic_DNA"/>
</dbReference>
<proteinExistence type="predicted"/>
<dbReference type="Pfam" id="PF01882">
    <property type="entry name" value="DUF58"/>
    <property type="match status" value="1"/>
</dbReference>
<evidence type="ECO:0000259" key="2">
    <source>
        <dbReference type="Pfam" id="PF01882"/>
    </source>
</evidence>
<keyword evidence="4" id="KW-1185">Reference proteome</keyword>
<evidence type="ECO:0000256" key="1">
    <source>
        <dbReference type="SAM" id="Phobius"/>
    </source>
</evidence>
<keyword evidence="1" id="KW-0472">Membrane</keyword>
<gene>
    <name evidence="3" type="ORF">C2R22_13545</name>
</gene>
<protein>
    <recommendedName>
        <fullName evidence="2">DUF58 domain-containing protein</fullName>
    </recommendedName>
</protein>
<dbReference type="Proteomes" id="UP000236584">
    <property type="component" value="Chromosome"/>
</dbReference>